<evidence type="ECO:0000259" key="9">
    <source>
        <dbReference type="PROSITE" id="PS50234"/>
    </source>
</evidence>
<dbReference type="InterPro" id="IPR050525">
    <property type="entry name" value="ECM_Assembly_Org"/>
</dbReference>
<dbReference type="Pfam" id="PF00041">
    <property type="entry name" value="fn3"/>
    <property type="match status" value="1"/>
</dbReference>
<evidence type="ECO:0000313" key="11">
    <source>
        <dbReference type="EMBL" id="PWA28247.1"/>
    </source>
</evidence>
<dbReference type="GO" id="GO:0005581">
    <property type="term" value="C:collagen trimer"/>
    <property type="evidence" value="ECO:0007669"/>
    <property type="project" value="UniProtKB-KW"/>
</dbReference>
<dbReference type="SUPFAM" id="SSF53300">
    <property type="entry name" value="vWA-like"/>
    <property type="match status" value="1"/>
</dbReference>
<evidence type="ECO:0000256" key="1">
    <source>
        <dbReference type="ARBA" id="ARBA00004498"/>
    </source>
</evidence>
<feature type="domain" description="Fibronectin type-III" evidence="10">
    <location>
        <begin position="1"/>
        <end position="76"/>
    </location>
</feature>
<dbReference type="SMART" id="SM00327">
    <property type="entry name" value="VWA"/>
    <property type="match status" value="1"/>
</dbReference>
<organism evidence="11 12">
    <name type="scientific">Gambusia affinis</name>
    <name type="common">Western mosquitofish</name>
    <name type="synonym">Heterandria affinis</name>
    <dbReference type="NCBI Taxonomy" id="33528"/>
    <lineage>
        <taxon>Eukaryota</taxon>
        <taxon>Metazoa</taxon>
        <taxon>Chordata</taxon>
        <taxon>Craniata</taxon>
        <taxon>Vertebrata</taxon>
        <taxon>Euteleostomi</taxon>
        <taxon>Actinopterygii</taxon>
        <taxon>Neopterygii</taxon>
        <taxon>Teleostei</taxon>
        <taxon>Neoteleostei</taxon>
        <taxon>Acanthomorphata</taxon>
        <taxon>Ovalentaria</taxon>
        <taxon>Atherinomorphae</taxon>
        <taxon>Cyprinodontiformes</taxon>
        <taxon>Poeciliidae</taxon>
        <taxon>Poeciliinae</taxon>
        <taxon>Gambusia</taxon>
    </lineage>
</organism>
<feature type="domain" description="VWFA" evidence="9">
    <location>
        <begin position="119"/>
        <end position="254"/>
    </location>
</feature>
<keyword evidence="3" id="KW-0272">Extracellular matrix</keyword>
<dbReference type="GO" id="GO:0007155">
    <property type="term" value="P:cell adhesion"/>
    <property type="evidence" value="ECO:0007669"/>
    <property type="project" value="UniProtKB-KW"/>
</dbReference>
<dbReference type="InterPro" id="IPR036465">
    <property type="entry name" value="vWFA_dom_sf"/>
</dbReference>
<reference evidence="11 12" key="1">
    <citation type="journal article" date="2018" name="G3 (Bethesda)">
        <title>A High-Quality Reference Genome for the Invasive Mosquitofish Gambusia affinis Using a Chicago Library.</title>
        <authorList>
            <person name="Hoffberg S.L."/>
            <person name="Troendle N.J."/>
            <person name="Glenn T.C."/>
            <person name="Mahmud O."/>
            <person name="Louha S."/>
            <person name="Chalopin D."/>
            <person name="Bennetzen J.L."/>
            <person name="Mauricio R."/>
        </authorList>
    </citation>
    <scope>NUCLEOTIDE SEQUENCE [LARGE SCALE GENOMIC DNA]</scope>
    <source>
        <strain evidence="11">NE01/NJP1002.9</strain>
        <tissue evidence="11">Muscle</tissue>
    </source>
</reference>
<gene>
    <name evidence="11" type="ORF">CCH79_00019687</name>
</gene>
<keyword evidence="12" id="KW-1185">Reference proteome</keyword>
<dbReference type="Pfam" id="PF00092">
    <property type="entry name" value="VWA"/>
    <property type="match status" value="1"/>
</dbReference>
<keyword evidence="7" id="KW-0176">Collagen</keyword>
<dbReference type="FunFam" id="3.40.50.410:FF:000003">
    <property type="entry name" value="Collagen type VI alpha 3 chain"/>
    <property type="match status" value="1"/>
</dbReference>
<sequence>MIWSRPLSRIQGYRINVTSDSGEAARHFSLPASATKTSISELSPDVDYMVTIVAFAGSQQSLPISGQLTRQLVLVPVCCWNMAAEGALMEIESSRSSRGGTRKPDSSDPVRCPASAAADLLFLVDGSWSVGRPNFKHIRSFMAAAAGAFQIGEDRTRVGVVQYSDDPRTEFSLNQHLTRPALMKAIGSLPYKGGNTRTGDALGHLLTSGFTEAAGSRKGFPKLLLIITDGKSDDPVEGAARRLRSRGVDVFVLGEPPDLLI</sequence>
<evidence type="ECO:0000256" key="6">
    <source>
        <dbReference type="ARBA" id="ARBA00022889"/>
    </source>
</evidence>
<dbReference type="PANTHER" id="PTHR24020">
    <property type="entry name" value="COLLAGEN ALPHA"/>
    <property type="match status" value="1"/>
</dbReference>
<dbReference type="Gene3D" id="3.40.50.410">
    <property type="entry name" value="von Willebrand factor, type A domain"/>
    <property type="match status" value="1"/>
</dbReference>
<dbReference type="PROSITE" id="PS50234">
    <property type="entry name" value="VWFA"/>
    <property type="match status" value="1"/>
</dbReference>
<protein>
    <recommendedName>
        <fullName evidence="13">VWFA domain-containing protein</fullName>
    </recommendedName>
</protein>
<comment type="caution">
    <text evidence="11">The sequence shown here is derived from an EMBL/GenBank/DDBJ whole genome shotgun (WGS) entry which is preliminary data.</text>
</comment>
<keyword evidence="5" id="KW-0677">Repeat</keyword>
<evidence type="ECO:0000313" key="12">
    <source>
        <dbReference type="Proteomes" id="UP000250572"/>
    </source>
</evidence>
<evidence type="ECO:0008006" key="13">
    <source>
        <dbReference type="Google" id="ProtNLM"/>
    </source>
</evidence>
<dbReference type="PANTHER" id="PTHR24020:SF84">
    <property type="entry name" value="VWFA DOMAIN-CONTAINING PROTEIN"/>
    <property type="match status" value="1"/>
</dbReference>
<keyword evidence="2" id="KW-0964">Secreted</keyword>
<accession>A0A315VYD7</accession>
<dbReference type="InterPro" id="IPR002035">
    <property type="entry name" value="VWF_A"/>
</dbReference>
<dbReference type="Proteomes" id="UP000250572">
    <property type="component" value="Unassembled WGS sequence"/>
</dbReference>
<dbReference type="EMBL" id="NHOQ01000884">
    <property type="protein sequence ID" value="PWA28247.1"/>
    <property type="molecule type" value="Genomic_DNA"/>
</dbReference>
<evidence type="ECO:0000256" key="2">
    <source>
        <dbReference type="ARBA" id="ARBA00022525"/>
    </source>
</evidence>
<dbReference type="SUPFAM" id="SSF49265">
    <property type="entry name" value="Fibronectin type III"/>
    <property type="match status" value="1"/>
</dbReference>
<dbReference type="InterPro" id="IPR003961">
    <property type="entry name" value="FN3_dom"/>
</dbReference>
<dbReference type="CDD" id="cd00063">
    <property type="entry name" value="FN3"/>
    <property type="match status" value="1"/>
</dbReference>
<dbReference type="InterPro" id="IPR036116">
    <property type="entry name" value="FN3_sf"/>
</dbReference>
<evidence type="ECO:0000256" key="5">
    <source>
        <dbReference type="ARBA" id="ARBA00022737"/>
    </source>
</evidence>
<dbReference type="AlphaFoldDB" id="A0A315VYD7"/>
<evidence type="ECO:0000256" key="7">
    <source>
        <dbReference type="ARBA" id="ARBA00023119"/>
    </source>
</evidence>
<evidence type="ECO:0000256" key="4">
    <source>
        <dbReference type="ARBA" id="ARBA00022729"/>
    </source>
</evidence>
<dbReference type="PRINTS" id="PR00453">
    <property type="entry name" value="VWFADOMAIN"/>
</dbReference>
<dbReference type="InterPro" id="IPR013783">
    <property type="entry name" value="Ig-like_fold"/>
</dbReference>
<evidence type="ECO:0000259" key="10">
    <source>
        <dbReference type="PROSITE" id="PS50853"/>
    </source>
</evidence>
<dbReference type="PROSITE" id="PS50853">
    <property type="entry name" value="FN3"/>
    <property type="match status" value="1"/>
</dbReference>
<proteinExistence type="predicted"/>
<dbReference type="Gene3D" id="2.60.40.10">
    <property type="entry name" value="Immunoglobulins"/>
    <property type="match status" value="1"/>
</dbReference>
<keyword evidence="4" id="KW-0732">Signal</keyword>
<comment type="subcellular location">
    <subcellularLocation>
        <location evidence="1">Secreted</location>
        <location evidence="1">Extracellular space</location>
        <location evidence="1">Extracellular matrix</location>
    </subcellularLocation>
</comment>
<feature type="region of interest" description="Disordered" evidence="8">
    <location>
        <begin position="92"/>
        <end position="111"/>
    </location>
</feature>
<name>A0A315VYD7_GAMAF</name>
<keyword evidence="6" id="KW-0130">Cell adhesion</keyword>
<evidence type="ECO:0000256" key="8">
    <source>
        <dbReference type="SAM" id="MobiDB-lite"/>
    </source>
</evidence>
<evidence type="ECO:0000256" key="3">
    <source>
        <dbReference type="ARBA" id="ARBA00022530"/>
    </source>
</evidence>